<protein>
    <submittedName>
        <fullName evidence="1">Uncharacterized protein</fullName>
    </submittedName>
</protein>
<reference evidence="1" key="2">
    <citation type="submission" date="2022-01" db="EMBL/GenBank/DDBJ databases">
        <authorList>
            <person name="Yamashiro T."/>
            <person name="Shiraishi A."/>
            <person name="Satake H."/>
            <person name="Nakayama K."/>
        </authorList>
    </citation>
    <scope>NUCLEOTIDE SEQUENCE</scope>
</reference>
<sequence length="108" mass="12468">MQSRAMKLIQGVSVWEGAEEVQSIIHIKAEKCKNMKHSQDMQLIQKLRDDQKRMKKVFEVMSGRNIVTNSRVTPSWREIVSLTFSEAGVLHVNWISFGHCVLRRGLLC</sequence>
<evidence type="ECO:0000313" key="1">
    <source>
        <dbReference type="EMBL" id="GJT58825.1"/>
    </source>
</evidence>
<proteinExistence type="predicted"/>
<dbReference type="Proteomes" id="UP001151760">
    <property type="component" value="Unassembled WGS sequence"/>
</dbReference>
<evidence type="ECO:0000313" key="2">
    <source>
        <dbReference type="Proteomes" id="UP001151760"/>
    </source>
</evidence>
<accession>A0ABQ5F6A5</accession>
<comment type="caution">
    <text evidence="1">The sequence shown here is derived from an EMBL/GenBank/DDBJ whole genome shotgun (WGS) entry which is preliminary data.</text>
</comment>
<organism evidence="1 2">
    <name type="scientific">Tanacetum coccineum</name>
    <dbReference type="NCBI Taxonomy" id="301880"/>
    <lineage>
        <taxon>Eukaryota</taxon>
        <taxon>Viridiplantae</taxon>
        <taxon>Streptophyta</taxon>
        <taxon>Embryophyta</taxon>
        <taxon>Tracheophyta</taxon>
        <taxon>Spermatophyta</taxon>
        <taxon>Magnoliopsida</taxon>
        <taxon>eudicotyledons</taxon>
        <taxon>Gunneridae</taxon>
        <taxon>Pentapetalae</taxon>
        <taxon>asterids</taxon>
        <taxon>campanulids</taxon>
        <taxon>Asterales</taxon>
        <taxon>Asteraceae</taxon>
        <taxon>Asteroideae</taxon>
        <taxon>Anthemideae</taxon>
        <taxon>Anthemidinae</taxon>
        <taxon>Tanacetum</taxon>
    </lineage>
</organism>
<name>A0ABQ5F6A5_9ASTR</name>
<keyword evidence="2" id="KW-1185">Reference proteome</keyword>
<reference evidence="1" key="1">
    <citation type="journal article" date="2022" name="Int. J. Mol. Sci.">
        <title>Draft Genome of Tanacetum Coccineum: Genomic Comparison of Closely Related Tanacetum-Family Plants.</title>
        <authorList>
            <person name="Yamashiro T."/>
            <person name="Shiraishi A."/>
            <person name="Nakayama K."/>
            <person name="Satake H."/>
        </authorList>
    </citation>
    <scope>NUCLEOTIDE SEQUENCE</scope>
</reference>
<gene>
    <name evidence="1" type="ORF">Tco_1002358</name>
</gene>
<dbReference type="EMBL" id="BQNB010017053">
    <property type="protein sequence ID" value="GJT58825.1"/>
    <property type="molecule type" value="Genomic_DNA"/>
</dbReference>